<evidence type="ECO:0000313" key="1">
    <source>
        <dbReference type="EMBL" id="GLC89167.1"/>
    </source>
</evidence>
<organism evidence="1 2">
    <name type="scientific">Lysinibacillus piscis</name>
    <dbReference type="NCBI Taxonomy" id="2518931"/>
    <lineage>
        <taxon>Bacteria</taxon>
        <taxon>Bacillati</taxon>
        <taxon>Bacillota</taxon>
        <taxon>Bacilli</taxon>
        <taxon>Bacillales</taxon>
        <taxon>Bacillaceae</taxon>
        <taxon>Lysinibacillus</taxon>
    </lineage>
</organism>
<accession>A0ABQ5NM34</accession>
<proteinExistence type="predicted"/>
<evidence type="ECO:0000313" key="2">
    <source>
        <dbReference type="Proteomes" id="UP001065593"/>
    </source>
</evidence>
<dbReference type="EMBL" id="BRZA01000002">
    <property type="protein sequence ID" value="GLC89167.1"/>
    <property type="molecule type" value="Genomic_DNA"/>
</dbReference>
<dbReference type="Proteomes" id="UP001065593">
    <property type="component" value="Unassembled WGS sequence"/>
</dbReference>
<gene>
    <name evidence="1" type="ORF">LYSBPC_22940</name>
</gene>
<protein>
    <submittedName>
        <fullName evidence="1">Uncharacterized protein</fullName>
    </submittedName>
</protein>
<keyword evidence="2" id="KW-1185">Reference proteome</keyword>
<name>A0ABQ5NM34_9BACI</name>
<reference evidence="1" key="1">
    <citation type="submission" date="2022-08" db="EMBL/GenBank/DDBJ databases">
        <title>Draft genome sequence of Lysinibacillus sp. strain KH24.</title>
        <authorList>
            <person name="Kanbe H."/>
            <person name="Itoh H."/>
        </authorList>
    </citation>
    <scope>NUCLEOTIDE SEQUENCE</scope>
    <source>
        <strain evidence="1">KH24</strain>
    </source>
</reference>
<comment type="caution">
    <text evidence="1">The sequence shown here is derived from an EMBL/GenBank/DDBJ whole genome shotgun (WGS) entry which is preliminary data.</text>
</comment>
<sequence length="47" mass="5573">MRILGLVIYFLALFYGVEPVMETWTIFAHEHQFIQDIIFQIKRGISS</sequence>